<evidence type="ECO:0000313" key="5">
    <source>
        <dbReference type="EMBL" id="AQS50278.1"/>
    </source>
</evidence>
<dbReference type="Proteomes" id="UP000185622">
    <property type="component" value="Plasmid unnamed2"/>
</dbReference>
<keyword evidence="6" id="KW-1185">Reference proteome</keyword>
<name>A0ABM6IMY4_9RHOB</name>
<sequence>MRMKPDLRPLAVAMLLALPARAEPPLTVDTVIAHAQAEPRTFTLTGEVVAHETLSAAFPTGGRITEMRVSAGDRVAKGATLAEVDSVQQAQAVRAAKAALATAEASYAKTRDDSERQDALLERGATTRSARDAAADQLRAAEALVAQAQADLDRAKKALSDTVLLAPADATVTARKAEPGQVVGAAQTVLELALGQSFDAIFEVPEVMLTHPGKAPDVSLRRLNSTAVPFHGVVREVSPLVDPRKGTVKVTVRIVDPPAGLGYGEAVTGSVTMAGEDQIALPWSAMSATATGPAVWVVDPASHAAHLRQIEVLRYETGKIVLAGGVTEGEQVVTLGSNLLYPGRIVQPMEVK</sequence>
<evidence type="ECO:0000256" key="1">
    <source>
        <dbReference type="ARBA" id="ARBA00009477"/>
    </source>
</evidence>
<organism evidence="5 6">
    <name type="scientific">Thioclava nitratireducens</name>
    <dbReference type="NCBI Taxonomy" id="1915078"/>
    <lineage>
        <taxon>Bacteria</taxon>
        <taxon>Pseudomonadati</taxon>
        <taxon>Pseudomonadota</taxon>
        <taxon>Alphaproteobacteria</taxon>
        <taxon>Rhodobacterales</taxon>
        <taxon>Paracoccaceae</taxon>
        <taxon>Thioclava</taxon>
    </lineage>
</organism>
<evidence type="ECO:0000256" key="2">
    <source>
        <dbReference type="SAM" id="Coils"/>
    </source>
</evidence>
<proteinExistence type="inferred from homology"/>
<dbReference type="Pfam" id="PF25973">
    <property type="entry name" value="BSH_CzcB"/>
    <property type="match status" value="1"/>
</dbReference>
<reference evidence="5 6" key="1">
    <citation type="submission" date="2017-01" db="EMBL/GenBank/DDBJ databases">
        <title>The complete genome sequence of a sulfur-oxidizing marine bacterium Thioclava sp. 25B10_4T.</title>
        <authorList>
            <person name="Liu Y."/>
            <person name="Lai Q."/>
            <person name="Shao Z."/>
        </authorList>
    </citation>
    <scope>NUCLEOTIDE SEQUENCE [LARGE SCALE GENOMIC DNA]</scope>
    <source>
        <strain evidence="5 6">25B10_4</strain>
        <plasmid evidence="5 6">unnamed2</plasmid>
    </source>
</reference>
<dbReference type="Gene3D" id="2.40.30.170">
    <property type="match status" value="1"/>
</dbReference>
<keyword evidence="2" id="KW-0175">Coiled coil</keyword>
<feature type="coiled-coil region" evidence="2">
    <location>
        <begin position="131"/>
        <end position="158"/>
    </location>
</feature>
<protein>
    <recommendedName>
        <fullName evidence="4">CzcB-like barrel-sandwich hybrid domain-containing protein</fullName>
    </recommendedName>
</protein>
<dbReference type="EMBL" id="CP019439">
    <property type="protein sequence ID" value="AQS50278.1"/>
    <property type="molecule type" value="Genomic_DNA"/>
</dbReference>
<dbReference type="PANTHER" id="PTHR30469">
    <property type="entry name" value="MULTIDRUG RESISTANCE PROTEIN MDTA"/>
    <property type="match status" value="1"/>
</dbReference>
<dbReference type="InterPro" id="IPR006143">
    <property type="entry name" value="RND_pump_MFP"/>
</dbReference>
<gene>
    <name evidence="5" type="ORF">BMG03_20480</name>
</gene>
<evidence type="ECO:0000259" key="4">
    <source>
        <dbReference type="Pfam" id="PF25973"/>
    </source>
</evidence>
<dbReference type="SUPFAM" id="SSF111369">
    <property type="entry name" value="HlyD-like secretion proteins"/>
    <property type="match status" value="1"/>
</dbReference>
<feature type="domain" description="CzcB-like barrel-sandwich hybrid" evidence="4">
    <location>
        <begin position="60"/>
        <end position="193"/>
    </location>
</feature>
<accession>A0ABM6IMY4</accession>
<feature type="chain" id="PRO_5047119520" description="CzcB-like barrel-sandwich hybrid domain-containing protein" evidence="3">
    <location>
        <begin position="23"/>
        <end position="352"/>
    </location>
</feature>
<dbReference type="PANTHER" id="PTHR30469:SF38">
    <property type="entry name" value="HLYD FAMILY SECRETION PROTEIN"/>
    <property type="match status" value="1"/>
</dbReference>
<keyword evidence="5" id="KW-0614">Plasmid</keyword>
<dbReference type="Gene3D" id="2.40.420.20">
    <property type="match status" value="1"/>
</dbReference>
<dbReference type="InterPro" id="IPR058647">
    <property type="entry name" value="BSH_CzcB-like"/>
</dbReference>
<geneLocation type="plasmid" evidence="5 6">
    <name>unnamed2</name>
</geneLocation>
<dbReference type="NCBIfam" id="TIGR01730">
    <property type="entry name" value="RND_mfp"/>
    <property type="match status" value="1"/>
</dbReference>
<dbReference type="Gene3D" id="1.10.287.470">
    <property type="entry name" value="Helix hairpin bin"/>
    <property type="match status" value="1"/>
</dbReference>
<keyword evidence="3" id="KW-0732">Signal</keyword>
<comment type="similarity">
    <text evidence="1">Belongs to the membrane fusion protein (MFP) (TC 8.A.1) family.</text>
</comment>
<evidence type="ECO:0000256" key="3">
    <source>
        <dbReference type="SAM" id="SignalP"/>
    </source>
</evidence>
<feature type="signal peptide" evidence="3">
    <location>
        <begin position="1"/>
        <end position="22"/>
    </location>
</feature>
<evidence type="ECO:0000313" key="6">
    <source>
        <dbReference type="Proteomes" id="UP000185622"/>
    </source>
</evidence>
<dbReference type="Gene3D" id="2.40.50.100">
    <property type="match status" value="1"/>
</dbReference>